<accession>A0A6J6KMP8</accession>
<dbReference type="AlphaFoldDB" id="A0A6J6KMP8"/>
<keyword evidence="1" id="KW-0812">Transmembrane</keyword>
<protein>
    <submittedName>
        <fullName evidence="2">Unannotated protein</fullName>
    </submittedName>
</protein>
<organism evidence="2">
    <name type="scientific">freshwater metagenome</name>
    <dbReference type="NCBI Taxonomy" id="449393"/>
    <lineage>
        <taxon>unclassified sequences</taxon>
        <taxon>metagenomes</taxon>
        <taxon>ecological metagenomes</taxon>
    </lineage>
</organism>
<sequence>MLSTNQSPVAAHEPTLSSGIIANIRGETRSRLTVMALAHVRIALGSVGISLFFLVELAGVGSDGD</sequence>
<feature type="transmembrane region" description="Helical" evidence="1">
    <location>
        <begin position="32"/>
        <end position="55"/>
    </location>
</feature>
<dbReference type="EMBL" id="CAEZWH010000055">
    <property type="protein sequence ID" value="CAB4649773.1"/>
    <property type="molecule type" value="Genomic_DNA"/>
</dbReference>
<evidence type="ECO:0000256" key="1">
    <source>
        <dbReference type="SAM" id="Phobius"/>
    </source>
</evidence>
<gene>
    <name evidence="2" type="ORF">UFOPK2195_00405</name>
</gene>
<keyword evidence="1" id="KW-1133">Transmembrane helix</keyword>
<keyword evidence="1" id="KW-0472">Membrane</keyword>
<proteinExistence type="predicted"/>
<name>A0A6J6KMP8_9ZZZZ</name>
<reference evidence="2" key="1">
    <citation type="submission" date="2020-05" db="EMBL/GenBank/DDBJ databases">
        <authorList>
            <person name="Chiriac C."/>
            <person name="Salcher M."/>
            <person name="Ghai R."/>
            <person name="Kavagutti S V."/>
        </authorList>
    </citation>
    <scope>NUCLEOTIDE SEQUENCE</scope>
</reference>
<evidence type="ECO:0000313" key="2">
    <source>
        <dbReference type="EMBL" id="CAB4649773.1"/>
    </source>
</evidence>